<proteinExistence type="predicted"/>
<sequence length="119" mass="13007">MKNRVAYTTQNVVLNSECSPQSAQTRKTFAFTSRGSAFITGLDQLTLIKTCRQPASSLSHPFSVRYQILKQWTGNTPVTPISLRVSMVDDDSLLSGGEYTCLPLENAIKGGTKSDPDYG</sequence>
<dbReference type="EMBL" id="BGZK01000367">
    <property type="protein sequence ID" value="GBP39534.1"/>
    <property type="molecule type" value="Genomic_DNA"/>
</dbReference>
<dbReference type="AlphaFoldDB" id="A0A4C1VNT9"/>
<evidence type="ECO:0000313" key="1">
    <source>
        <dbReference type="EMBL" id="GBP39534.1"/>
    </source>
</evidence>
<reference evidence="1 2" key="1">
    <citation type="journal article" date="2019" name="Commun. Biol.">
        <title>The bagworm genome reveals a unique fibroin gene that provides high tensile strength.</title>
        <authorList>
            <person name="Kono N."/>
            <person name="Nakamura H."/>
            <person name="Ohtoshi R."/>
            <person name="Tomita M."/>
            <person name="Numata K."/>
            <person name="Arakawa K."/>
        </authorList>
    </citation>
    <scope>NUCLEOTIDE SEQUENCE [LARGE SCALE GENOMIC DNA]</scope>
</reference>
<keyword evidence="2" id="KW-1185">Reference proteome</keyword>
<accession>A0A4C1VNT9</accession>
<gene>
    <name evidence="1" type="ORF">EVAR_32468_1</name>
</gene>
<name>A0A4C1VNT9_EUMVA</name>
<evidence type="ECO:0000313" key="2">
    <source>
        <dbReference type="Proteomes" id="UP000299102"/>
    </source>
</evidence>
<organism evidence="1 2">
    <name type="scientific">Eumeta variegata</name>
    <name type="common">Bagworm moth</name>
    <name type="synonym">Eumeta japonica</name>
    <dbReference type="NCBI Taxonomy" id="151549"/>
    <lineage>
        <taxon>Eukaryota</taxon>
        <taxon>Metazoa</taxon>
        <taxon>Ecdysozoa</taxon>
        <taxon>Arthropoda</taxon>
        <taxon>Hexapoda</taxon>
        <taxon>Insecta</taxon>
        <taxon>Pterygota</taxon>
        <taxon>Neoptera</taxon>
        <taxon>Endopterygota</taxon>
        <taxon>Lepidoptera</taxon>
        <taxon>Glossata</taxon>
        <taxon>Ditrysia</taxon>
        <taxon>Tineoidea</taxon>
        <taxon>Psychidae</taxon>
        <taxon>Oiketicinae</taxon>
        <taxon>Eumeta</taxon>
    </lineage>
</organism>
<comment type="caution">
    <text evidence="1">The sequence shown here is derived from an EMBL/GenBank/DDBJ whole genome shotgun (WGS) entry which is preliminary data.</text>
</comment>
<protein>
    <submittedName>
        <fullName evidence="1">Uncharacterized protein</fullName>
    </submittedName>
</protein>
<dbReference type="Proteomes" id="UP000299102">
    <property type="component" value="Unassembled WGS sequence"/>
</dbReference>